<dbReference type="SUPFAM" id="SSF48264">
    <property type="entry name" value="Cytochrome P450"/>
    <property type="match status" value="1"/>
</dbReference>
<dbReference type="Pfam" id="PF00067">
    <property type="entry name" value="p450"/>
    <property type="match status" value="1"/>
</dbReference>
<evidence type="ECO:0000256" key="1">
    <source>
        <dbReference type="ARBA" id="ARBA00001971"/>
    </source>
</evidence>
<dbReference type="GO" id="GO:0004497">
    <property type="term" value="F:monooxygenase activity"/>
    <property type="evidence" value="ECO:0007669"/>
    <property type="project" value="UniProtKB-KW"/>
</dbReference>
<evidence type="ECO:0000313" key="16">
    <source>
        <dbReference type="Proteomes" id="UP001215280"/>
    </source>
</evidence>
<dbReference type="PANTHER" id="PTHR24305:SF166">
    <property type="entry name" value="CYTOCHROME P450 12A4, MITOCHONDRIAL-RELATED"/>
    <property type="match status" value="1"/>
</dbReference>
<evidence type="ECO:0000256" key="7">
    <source>
        <dbReference type="ARBA" id="ARBA00022723"/>
    </source>
</evidence>
<evidence type="ECO:0000313" key="15">
    <source>
        <dbReference type="EMBL" id="KAJ7776946.1"/>
    </source>
</evidence>
<dbReference type="GO" id="GO:0005506">
    <property type="term" value="F:iron ion binding"/>
    <property type="evidence" value="ECO:0007669"/>
    <property type="project" value="InterPro"/>
</dbReference>
<comment type="subcellular location">
    <subcellularLocation>
        <location evidence="2">Membrane</location>
    </subcellularLocation>
</comment>
<feature type="binding site" description="axial binding residue" evidence="13">
    <location>
        <position position="474"/>
    </location>
    <ligand>
        <name>heme</name>
        <dbReference type="ChEBI" id="CHEBI:30413"/>
    </ligand>
    <ligandPart>
        <name>Fe</name>
        <dbReference type="ChEBI" id="CHEBI:18248"/>
    </ligandPart>
</feature>
<feature type="transmembrane region" description="Helical" evidence="14">
    <location>
        <begin position="6"/>
        <end position="26"/>
    </location>
</feature>
<dbReference type="InterPro" id="IPR050121">
    <property type="entry name" value="Cytochrome_P450_monoxygenase"/>
</dbReference>
<keyword evidence="9" id="KW-0560">Oxidoreductase</keyword>
<dbReference type="PRINTS" id="PR00385">
    <property type="entry name" value="P450"/>
</dbReference>
<evidence type="ECO:0000256" key="2">
    <source>
        <dbReference type="ARBA" id="ARBA00004370"/>
    </source>
</evidence>
<comment type="similarity">
    <text evidence="4">Belongs to the cytochrome P450 family.</text>
</comment>
<dbReference type="Gene3D" id="1.10.630.10">
    <property type="entry name" value="Cytochrome P450"/>
    <property type="match status" value="1"/>
</dbReference>
<accession>A0AAD7NUU7</accession>
<comment type="pathway">
    <text evidence="3">Secondary metabolite biosynthesis; terpenoid biosynthesis.</text>
</comment>
<dbReference type="PANTHER" id="PTHR24305">
    <property type="entry name" value="CYTOCHROME P450"/>
    <property type="match status" value="1"/>
</dbReference>
<evidence type="ECO:0000256" key="13">
    <source>
        <dbReference type="PIRSR" id="PIRSR602403-1"/>
    </source>
</evidence>
<evidence type="ECO:0000256" key="11">
    <source>
        <dbReference type="ARBA" id="ARBA00023033"/>
    </source>
</evidence>
<sequence length="536" mass="59827">MHSQTFLPILATLSCYGLFHVLQFMYRRLSFPLRHVAGPRSPSLIFGNFREMMSDPQLIHKWTNEYGRNFLFKGLFSITELHTSDIKAVAHILNNTVIYHRTQYTRDNRRRLFGDGILSLEMEDHKRQRRILNQAFGVAQVRLMTEGFVEKSIQLRDIWATQITEGAPIDVFSWLGRMTLDVIGKEGFNYHFGALDVKGKPSELNLAMNDLLHSPNATRNFGFRLAQSILAEAISPILSLLPVPGNKAAVAAREKMDDIAGRIVSETKGTIKALAGEKNLNGRKDLLSVLLKSNLSTDLPENQRMSDAEVVSQIPGFFLAGHETTSSAVSWALHALSLNTAVQSKLREELFAVSTENPTMDDLNSLPYLDNVVRETLRVHSPVVFVDRQATEDDVLPLSQPYIDKQGKSHDSLPIPKGQIVYISITGVNTDKDIWGDDANIFKPERWDHIPDAVNGVPGVWANLLSFLAGPHNCIGFRFSLVEIKALLFTLIRAFEFKPAQEIGATSGLLQRPKVLSATDKGSSLPLIVTPYVPGY</sequence>
<dbReference type="AlphaFoldDB" id="A0AAD7NUU7"/>
<dbReference type="EMBL" id="JARJLG010000011">
    <property type="protein sequence ID" value="KAJ7776946.1"/>
    <property type="molecule type" value="Genomic_DNA"/>
</dbReference>
<keyword evidence="5 13" id="KW-0349">Heme</keyword>
<evidence type="ECO:0000256" key="14">
    <source>
        <dbReference type="SAM" id="Phobius"/>
    </source>
</evidence>
<dbReference type="InterPro" id="IPR001128">
    <property type="entry name" value="Cyt_P450"/>
</dbReference>
<dbReference type="Proteomes" id="UP001215280">
    <property type="component" value="Unassembled WGS sequence"/>
</dbReference>
<reference evidence="15" key="1">
    <citation type="submission" date="2023-03" db="EMBL/GenBank/DDBJ databases">
        <title>Massive genome expansion in bonnet fungi (Mycena s.s.) driven by repeated elements and novel gene families across ecological guilds.</title>
        <authorList>
            <consortium name="Lawrence Berkeley National Laboratory"/>
            <person name="Harder C.B."/>
            <person name="Miyauchi S."/>
            <person name="Viragh M."/>
            <person name="Kuo A."/>
            <person name="Thoen E."/>
            <person name="Andreopoulos B."/>
            <person name="Lu D."/>
            <person name="Skrede I."/>
            <person name="Drula E."/>
            <person name="Henrissat B."/>
            <person name="Morin E."/>
            <person name="Kohler A."/>
            <person name="Barry K."/>
            <person name="LaButti K."/>
            <person name="Morin E."/>
            <person name="Salamov A."/>
            <person name="Lipzen A."/>
            <person name="Mereny Z."/>
            <person name="Hegedus B."/>
            <person name="Baldrian P."/>
            <person name="Stursova M."/>
            <person name="Weitz H."/>
            <person name="Taylor A."/>
            <person name="Grigoriev I.V."/>
            <person name="Nagy L.G."/>
            <person name="Martin F."/>
            <person name="Kauserud H."/>
        </authorList>
    </citation>
    <scope>NUCLEOTIDE SEQUENCE</scope>
    <source>
        <strain evidence="15">CBHHK188m</strain>
    </source>
</reference>
<dbReference type="GO" id="GO:0020037">
    <property type="term" value="F:heme binding"/>
    <property type="evidence" value="ECO:0007669"/>
    <property type="project" value="InterPro"/>
</dbReference>
<name>A0AAD7NUU7_9AGAR</name>
<comment type="cofactor">
    <cofactor evidence="1 13">
        <name>heme</name>
        <dbReference type="ChEBI" id="CHEBI:30413"/>
    </cofactor>
</comment>
<evidence type="ECO:0000256" key="8">
    <source>
        <dbReference type="ARBA" id="ARBA00022989"/>
    </source>
</evidence>
<dbReference type="InterPro" id="IPR036396">
    <property type="entry name" value="Cyt_P450_sf"/>
</dbReference>
<dbReference type="GO" id="GO:0016020">
    <property type="term" value="C:membrane"/>
    <property type="evidence" value="ECO:0007669"/>
    <property type="project" value="UniProtKB-SubCell"/>
</dbReference>
<evidence type="ECO:0000256" key="6">
    <source>
        <dbReference type="ARBA" id="ARBA00022692"/>
    </source>
</evidence>
<keyword evidence="11" id="KW-0503">Monooxygenase</keyword>
<keyword evidence="8 14" id="KW-1133">Transmembrane helix</keyword>
<protein>
    <submittedName>
        <fullName evidence="15">Cytochrome P450</fullName>
    </submittedName>
</protein>
<evidence type="ECO:0000256" key="9">
    <source>
        <dbReference type="ARBA" id="ARBA00023002"/>
    </source>
</evidence>
<keyword evidence="10 13" id="KW-0408">Iron</keyword>
<dbReference type="PRINTS" id="PR00465">
    <property type="entry name" value="EP450IV"/>
</dbReference>
<keyword evidence="12 14" id="KW-0472">Membrane</keyword>
<keyword evidence="6 14" id="KW-0812">Transmembrane</keyword>
<keyword evidence="7 13" id="KW-0479">Metal-binding</keyword>
<gene>
    <name evidence="15" type="ORF">DFH07DRAFT_1056596</name>
</gene>
<comment type="caution">
    <text evidence="15">The sequence shown here is derived from an EMBL/GenBank/DDBJ whole genome shotgun (WGS) entry which is preliminary data.</text>
</comment>
<evidence type="ECO:0000256" key="4">
    <source>
        <dbReference type="ARBA" id="ARBA00010617"/>
    </source>
</evidence>
<evidence type="ECO:0000256" key="10">
    <source>
        <dbReference type="ARBA" id="ARBA00023004"/>
    </source>
</evidence>
<evidence type="ECO:0000256" key="12">
    <source>
        <dbReference type="ARBA" id="ARBA00023136"/>
    </source>
</evidence>
<evidence type="ECO:0000256" key="3">
    <source>
        <dbReference type="ARBA" id="ARBA00004721"/>
    </source>
</evidence>
<proteinExistence type="inferred from homology"/>
<organism evidence="15 16">
    <name type="scientific">Mycena maculata</name>
    <dbReference type="NCBI Taxonomy" id="230809"/>
    <lineage>
        <taxon>Eukaryota</taxon>
        <taxon>Fungi</taxon>
        <taxon>Dikarya</taxon>
        <taxon>Basidiomycota</taxon>
        <taxon>Agaricomycotina</taxon>
        <taxon>Agaricomycetes</taxon>
        <taxon>Agaricomycetidae</taxon>
        <taxon>Agaricales</taxon>
        <taxon>Marasmiineae</taxon>
        <taxon>Mycenaceae</taxon>
        <taxon>Mycena</taxon>
    </lineage>
</organism>
<dbReference type="InterPro" id="IPR002403">
    <property type="entry name" value="Cyt_P450_E_grp-IV"/>
</dbReference>
<dbReference type="GO" id="GO:0016705">
    <property type="term" value="F:oxidoreductase activity, acting on paired donors, with incorporation or reduction of molecular oxygen"/>
    <property type="evidence" value="ECO:0007669"/>
    <property type="project" value="InterPro"/>
</dbReference>
<evidence type="ECO:0000256" key="5">
    <source>
        <dbReference type="ARBA" id="ARBA00022617"/>
    </source>
</evidence>
<keyword evidence="16" id="KW-1185">Reference proteome</keyword>